<dbReference type="Pfam" id="PF00672">
    <property type="entry name" value="HAMP"/>
    <property type="match status" value="1"/>
</dbReference>
<evidence type="ECO:0000256" key="4">
    <source>
        <dbReference type="ARBA" id="ARBA00022475"/>
    </source>
</evidence>
<comment type="caution">
    <text evidence="17">The sequence shown here is derived from an EMBL/GenBank/DDBJ whole genome shotgun (WGS) entry which is preliminary data.</text>
</comment>
<dbReference type="Pfam" id="PF02743">
    <property type="entry name" value="dCache_1"/>
    <property type="match status" value="1"/>
</dbReference>
<evidence type="ECO:0000256" key="8">
    <source>
        <dbReference type="ARBA" id="ARBA00022741"/>
    </source>
</evidence>
<dbReference type="EMBL" id="MHQY01000008">
    <property type="protein sequence ID" value="OHA14365.1"/>
    <property type="molecule type" value="Genomic_DNA"/>
</dbReference>
<evidence type="ECO:0000256" key="5">
    <source>
        <dbReference type="ARBA" id="ARBA00022553"/>
    </source>
</evidence>
<organism evidence="17 18">
    <name type="scientific">Candidatus Sungbacteria bacterium RIFCSPLOWO2_12_FULL_41_11</name>
    <dbReference type="NCBI Taxonomy" id="1802286"/>
    <lineage>
        <taxon>Bacteria</taxon>
        <taxon>Candidatus Sungiibacteriota</taxon>
    </lineage>
</organism>
<evidence type="ECO:0000256" key="14">
    <source>
        <dbReference type="SAM" id="Phobius"/>
    </source>
</evidence>
<evidence type="ECO:0000256" key="7">
    <source>
        <dbReference type="ARBA" id="ARBA00022692"/>
    </source>
</evidence>
<reference evidence="17 18" key="1">
    <citation type="journal article" date="2016" name="Nat. Commun.">
        <title>Thousands of microbial genomes shed light on interconnected biogeochemical processes in an aquifer system.</title>
        <authorList>
            <person name="Anantharaman K."/>
            <person name="Brown C.T."/>
            <person name="Hug L.A."/>
            <person name="Sharon I."/>
            <person name="Castelle C.J."/>
            <person name="Probst A.J."/>
            <person name="Thomas B.C."/>
            <person name="Singh A."/>
            <person name="Wilkins M.J."/>
            <person name="Karaoz U."/>
            <person name="Brodie E.L."/>
            <person name="Williams K.H."/>
            <person name="Hubbard S.S."/>
            <person name="Banfield J.F."/>
        </authorList>
    </citation>
    <scope>NUCLEOTIDE SEQUENCE [LARGE SCALE GENOMIC DNA]</scope>
</reference>
<dbReference type="InterPro" id="IPR036890">
    <property type="entry name" value="HATPase_C_sf"/>
</dbReference>
<keyword evidence="12" id="KW-0902">Two-component regulatory system</keyword>
<dbReference type="AlphaFoldDB" id="A0A1G2LRU4"/>
<dbReference type="GO" id="GO:0005886">
    <property type="term" value="C:plasma membrane"/>
    <property type="evidence" value="ECO:0007669"/>
    <property type="project" value="UniProtKB-SubCell"/>
</dbReference>
<dbReference type="PROSITE" id="PS50885">
    <property type="entry name" value="HAMP"/>
    <property type="match status" value="1"/>
</dbReference>
<dbReference type="CDD" id="cd06225">
    <property type="entry name" value="HAMP"/>
    <property type="match status" value="1"/>
</dbReference>
<keyword evidence="13 14" id="KW-0472">Membrane</keyword>
<dbReference type="PANTHER" id="PTHR43711">
    <property type="entry name" value="TWO-COMPONENT HISTIDINE KINASE"/>
    <property type="match status" value="1"/>
</dbReference>
<dbReference type="CDD" id="cd18774">
    <property type="entry name" value="PDC2_HK_sensor"/>
    <property type="match status" value="1"/>
</dbReference>
<dbReference type="Pfam" id="PF00512">
    <property type="entry name" value="HisKA"/>
    <property type="match status" value="1"/>
</dbReference>
<feature type="domain" description="Histidine kinase" evidence="15">
    <location>
        <begin position="401"/>
        <end position="620"/>
    </location>
</feature>
<dbReference type="InterPro" id="IPR003594">
    <property type="entry name" value="HATPase_dom"/>
</dbReference>
<keyword evidence="5" id="KW-0597">Phosphoprotein</keyword>
<dbReference type="SMART" id="SM00387">
    <property type="entry name" value="HATPase_c"/>
    <property type="match status" value="1"/>
</dbReference>
<evidence type="ECO:0000259" key="16">
    <source>
        <dbReference type="PROSITE" id="PS50885"/>
    </source>
</evidence>
<dbReference type="InterPro" id="IPR004358">
    <property type="entry name" value="Sig_transdc_His_kin-like_C"/>
</dbReference>
<dbReference type="CDD" id="cd18773">
    <property type="entry name" value="PDC1_HK_sensor"/>
    <property type="match status" value="1"/>
</dbReference>
<dbReference type="SMART" id="SM00304">
    <property type="entry name" value="HAMP"/>
    <property type="match status" value="1"/>
</dbReference>
<keyword evidence="10" id="KW-0067">ATP-binding</keyword>
<evidence type="ECO:0000256" key="6">
    <source>
        <dbReference type="ARBA" id="ARBA00022679"/>
    </source>
</evidence>
<dbReference type="SMART" id="SM00388">
    <property type="entry name" value="HisKA"/>
    <property type="match status" value="1"/>
</dbReference>
<feature type="transmembrane region" description="Helical" evidence="14">
    <location>
        <begin position="320"/>
        <end position="339"/>
    </location>
</feature>
<dbReference type="PROSITE" id="PS50109">
    <property type="entry name" value="HIS_KIN"/>
    <property type="match status" value="1"/>
</dbReference>
<dbReference type="CDD" id="cd00082">
    <property type="entry name" value="HisKA"/>
    <property type="match status" value="1"/>
</dbReference>
<dbReference type="SUPFAM" id="SSF47384">
    <property type="entry name" value="Homodimeric domain of signal transducing histidine kinase"/>
    <property type="match status" value="1"/>
</dbReference>
<dbReference type="InterPro" id="IPR036097">
    <property type="entry name" value="HisK_dim/P_sf"/>
</dbReference>
<dbReference type="Pfam" id="PF02518">
    <property type="entry name" value="HATPase_c"/>
    <property type="match status" value="1"/>
</dbReference>
<dbReference type="InterPro" id="IPR050736">
    <property type="entry name" value="Sensor_HK_Regulatory"/>
</dbReference>
<evidence type="ECO:0000256" key="11">
    <source>
        <dbReference type="ARBA" id="ARBA00022989"/>
    </source>
</evidence>
<keyword evidence="9" id="KW-0418">Kinase</keyword>
<dbReference type="PRINTS" id="PR00344">
    <property type="entry name" value="BCTRLSENSOR"/>
</dbReference>
<evidence type="ECO:0000256" key="1">
    <source>
        <dbReference type="ARBA" id="ARBA00000085"/>
    </source>
</evidence>
<sequence>MNSLKEFIFDIFFTGGRLRNKLFFMIVAIALTPLVSVSFLSLYTSTLSHKNDVAIIEDNILFQKSVEIQNFIDEILSTFKIHFNLPLEQLIVKEDEEITYAVAKKDLNNILQSIMEENSFIEETSFIDASILRDKNEPTNVYGLEVAKVSKNGENSEAFSSLKNLSYFQSAARGKDYVSEVFFTAKGPMVIIASPVRNDMNRIIGVLTGQVNLLGIQKIVSRTQFGNSGYLYVVDREGRIVASSRERGSIKPTNLSGLALISDVLLGKDRLGIEGQGRFTSFWNEQVIGAGKKLRSLDLSLIAEWPVSDVDSFINTIRNYMILFSVITLLLILVSSIFISHRIVHPIEILEKGAERIAKGNFEEPVTIITRDEIERLGTAFNSMMMGLKEFRALKDEFVFIAAHELRTPVTAIRGYLSMIEDGDAGPVPPKIKEYLDPVMQSNMRLVTLVNDLLEVARQEAGRITIQTAKIDNLGMSISAVIKELKPLADKKQITVLYDDRAVKPVMTDESRLKEVMVNLLSNAVKYTLGSGKVSIWHDVRENMLVTHVRDSGIGIPKEAQAKLFEKFYRVQDERLRNVTGTGLGLFIIKQLIERMGGKIWFVSEPGQGTTFSFSLPLAF</sequence>
<gene>
    <name evidence="17" type="ORF">A3G49_01940</name>
</gene>
<comment type="subcellular location">
    <subcellularLocation>
        <location evidence="2">Cell membrane</location>
        <topology evidence="2">Multi-pass membrane protein</topology>
    </subcellularLocation>
</comment>
<accession>A0A1G2LRU4</accession>
<dbReference type="Gene3D" id="3.30.450.20">
    <property type="entry name" value="PAS domain"/>
    <property type="match status" value="2"/>
</dbReference>
<dbReference type="FunFam" id="3.30.565.10:FF:000023">
    <property type="entry name" value="PAS domain-containing sensor histidine kinase"/>
    <property type="match status" value="1"/>
</dbReference>
<dbReference type="SUPFAM" id="SSF55874">
    <property type="entry name" value="ATPase domain of HSP90 chaperone/DNA topoisomerase II/histidine kinase"/>
    <property type="match status" value="1"/>
</dbReference>
<dbReference type="PANTHER" id="PTHR43711:SF31">
    <property type="entry name" value="HISTIDINE KINASE"/>
    <property type="match status" value="1"/>
</dbReference>
<dbReference type="EC" id="2.7.13.3" evidence="3"/>
<dbReference type="Gene3D" id="3.30.565.10">
    <property type="entry name" value="Histidine kinase-like ATPase, C-terminal domain"/>
    <property type="match status" value="1"/>
</dbReference>
<dbReference type="InterPro" id="IPR005467">
    <property type="entry name" value="His_kinase_dom"/>
</dbReference>
<dbReference type="GO" id="GO:0005524">
    <property type="term" value="F:ATP binding"/>
    <property type="evidence" value="ECO:0007669"/>
    <property type="project" value="UniProtKB-KW"/>
</dbReference>
<name>A0A1G2LRU4_9BACT</name>
<dbReference type="SUPFAM" id="SSF158472">
    <property type="entry name" value="HAMP domain-like"/>
    <property type="match status" value="1"/>
</dbReference>
<keyword evidence="8" id="KW-0547">Nucleotide-binding</keyword>
<dbReference type="Gene3D" id="6.10.340.10">
    <property type="match status" value="1"/>
</dbReference>
<evidence type="ECO:0000256" key="13">
    <source>
        <dbReference type="ARBA" id="ARBA00023136"/>
    </source>
</evidence>
<dbReference type="CDD" id="cd16922">
    <property type="entry name" value="HATPase_EvgS-ArcB-TorS-like"/>
    <property type="match status" value="1"/>
</dbReference>
<evidence type="ECO:0000313" key="17">
    <source>
        <dbReference type="EMBL" id="OHA14365.1"/>
    </source>
</evidence>
<keyword evidence="6" id="KW-0808">Transferase</keyword>
<dbReference type="InterPro" id="IPR003660">
    <property type="entry name" value="HAMP_dom"/>
</dbReference>
<keyword evidence="7 14" id="KW-0812">Transmembrane</keyword>
<dbReference type="Proteomes" id="UP000177171">
    <property type="component" value="Unassembled WGS sequence"/>
</dbReference>
<evidence type="ECO:0000256" key="12">
    <source>
        <dbReference type="ARBA" id="ARBA00023012"/>
    </source>
</evidence>
<feature type="domain" description="HAMP" evidence="16">
    <location>
        <begin position="341"/>
        <end position="393"/>
    </location>
</feature>
<dbReference type="GO" id="GO:0000155">
    <property type="term" value="F:phosphorelay sensor kinase activity"/>
    <property type="evidence" value="ECO:0007669"/>
    <property type="project" value="InterPro"/>
</dbReference>
<evidence type="ECO:0000259" key="15">
    <source>
        <dbReference type="PROSITE" id="PS50109"/>
    </source>
</evidence>
<evidence type="ECO:0000313" key="18">
    <source>
        <dbReference type="Proteomes" id="UP000177171"/>
    </source>
</evidence>
<keyword evidence="11 14" id="KW-1133">Transmembrane helix</keyword>
<proteinExistence type="predicted"/>
<dbReference type="InterPro" id="IPR003661">
    <property type="entry name" value="HisK_dim/P_dom"/>
</dbReference>
<evidence type="ECO:0000256" key="3">
    <source>
        <dbReference type="ARBA" id="ARBA00012438"/>
    </source>
</evidence>
<feature type="transmembrane region" description="Helical" evidence="14">
    <location>
        <begin position="21"/>
        <end position="43"/>
    </location>
</feature>
<keyword evidence="4" id="KW-1003">Cell membrane</keyword>
<protein>
    <recommendedName>
        <fullName evidence="3">histidine kinase</fullName>
        <ecNumber evidence="3">2.7.13.3</ecNumber>
    </recommendedName>
</protein>
<evidence type="ECO:0000256" key="2">
    <source>
        <dbReference type="ARBA" id="ARBA00004651"/>
    </source>
</evidence>
<comment type="catalytic activity">
    <reaction evidence="1">
        <text>ATP + protein L-histidine = ADP + protein N-phospho-L-histidine.</text>
        <dbReference type="EC" id="2.7.13.3"/>
    </reaction>
</comment>
<evidence type="ECO:0000256" key="9">
    <source>
        <dbReference type="ARBA" id="ARBA00022777"/>
    </source>
</evidence>
<evidence type="ECO:0000256" key="10">
    <source>
        <dbReference type="ARBA" id="ARBA00022840"/>
    </source>
</evidence>
<dbReference type="InterPro" id="IPR033479">
    <property type="entry name" value="dCache_1"/>
</dbReference>
<dbReference type="Gene3D" id="1.10.287.130">
    <property type="match status" value="1"/>
</dbReference>